<dbReference type="GO" id="GO:0016491">
    <property type="term" value="F:oxidoreductase activity"/>
    <property type="evidence" value="ECO:0007669"/>
    <property type="project" value="UniProtKB-KW"/>
</dbReference>
<name>N1QGS4_SPHMS</name>
<feature type="non-terminal residue" evidence="3">
    <location>
        <position position="280"/>
    </location>
</feature>
<dbReference type="GeneID" id="27907704"/>
<dbReference type="OrthoDB" id="5336600at2759"/>
<accession>N1QGS4</accession>
<reference evidence="3 4" key="1">
    <citation type="journal article" date="2012" name="PLoS Pathog.">
        <title>Diverse lifestyles and strategies of plant pathogenesis encoded in the genomes of eighteen Dothideomycetes fungi.</title>
        <authorList>
            <person name="Ohm R.A."/>
            <person name="Feau N."/>
            <person name="Henrissat B."/>
            <person name="Schoch C.L."/>
            <person name="Horwitz B.A."/>
            <person name="Barry K.W."/>
            <person name="Condon B.J."/>
            <person name="Copeland A.C."/>
            <person name="Dhillon B."/>
            <person name="Glaser F."/>
            <person name="Hesse C.N."/>
            <person name="Kosti I."/>
            <person name="LaButti K."/>
            <person name="Lindquist E.A."/>
            <person name="Lucas S."/>
            <person name="Salamov A.A."/>
            <person name="Bradshaw R.E."/>
            <person name="Ciuffetti L."/>
            <person name="Hamelin R.C."/>
            <person name="Kema G.H.J."/>
            <person name="Lawrence C."/>
            <person name="Scott J.A."/>
            <person name="Spatafora J.W."/>
            <person name="Turgeon B.G."/>
            <person name="de Wit P.J.G.M."/>
            <person name="Zhong S."/>
            <person name="Goodwin S.B."/>
            <person name="Grigoriev I.V."/>
        </authorList>
    </citation>
    <scope>NUCLEOTIDE SEQUENCE [LARGE SCALE GENOMIC DNA]</scope>
    <source>
        <strain evidence="3 4">SO2202</strain>
    </source>
</reference>
<protein>
    <submittedName>
        <fullName evidence="3">NAD(P)-binding protein</fullName>
    </submittedName>
</protein>
<dbReference type="PANTHER" id="PTHR43669">
    <property type="entry name" value="5-KETO-D-GLUCONATE 5-REDUCTASE"/>
    <property type="match status" value="1"/>
</dbReference>
<dbReference type="AlphaFoldDB" id="N1QGS4"/>
<dbReference type="InterPro" id="IPR002347">
    <property type="entry name" value="SDR_fam"/>
</dbReference>
<organism evidence="3 4">
    <name type="scientific">Sphaerulina musiva (strain SO2202)</name>
    <name type="common">Poplar stem canker fungus</name>
    <name type="synonym">Septoria musiva</name>
    <dbReference type="NCBI Taxonomy" id="692275"/>
    <lineage>
        <taxon>Eukaryota</taxon>
        <taxon>Fungi</taxon>
        <taxon>Dikarya</taxon>
        <taxon>Ascomycota</taxon>
        <taxon>Pezizomycotina</taxon>
        <taxon>Dothideomycetes</taxon>
        <taxon>Dothideomycetidae</taxon>
        <taxon>Mycosphaerellales</taxon>
        <taxon>Mycosphaerellaceae</taxon>
        <taxon>Sphaerulina</taxon>
    </lineage>
</organism>
<dbReference type="Proteomes" id="UP000016931">
    <property type="component" value="Unassembled WGS sequence"/>
</dbReference>
<dbReference type="PANTHER" id="PTHR43669:SF3">
    <property type="entry name" value="ALCOHOL DEHYDROGENASE, PUTATIVE (AFU_ORTHOLOGUE AFUA_3G03445)-RELATED"/>
    <property type="match status" value="1"/>
</dbReference>
<dbReference type="RefSeq" id="XP_016757325.1">
    <property type="nucleotide sequence ID" value="XM_016910567.2"/>
</dbReference>
<evidence type="ECO:0000256" key="2">
    <source>
        <dbReference type="ARBA" id="ARBA00023002"/>
    </source>
</evidence>
<dbReference type="STRING" id="692275.N1QGS4"/>
<dbReference type="EMBL" id="KB456269">
    <property type="protein sequence ID" value="EMF09204.1"/>
    <property type="molecule type" value="Genomic_DNA"/>
</dbReference>
<evidence type="ECO:0000313" key="4">
    <source>
        <dbReference type="Proteomes" id="UP000016931"/>
    </source>
</evidence>
<keyword evidence="4" id="KW-1185">Reference proteome</keyword>
<dbReference type="Pfam" id="PF00106">
    <property type="entry name" value="adh_short"/>
    <property type="match status" value="1"/>
</dbReference>
<dbReference type="Gene3D" id="3.40.50.720">
    <property type="entry name" value="NAD(P)-binding Rossmann-like Domain"/>
    <property type="match status" value="1"/>
</dbReference>
<keyword evidence="2" id="KW-0560">Oxidoreductase</keyword>
<dbReference type="OMA" id="HLPWDPI"/>
<dbReference type="HOGENOM" id="CLU_010194_17_1_1"/>
<dbReference type="eggNOG" id="ENOG502SCIW">
    <property type="taxonomic scope" value="Eukaryota"/>
</dbReference>
<evidence type="ECO:0000256" key="1">
    <source>
        <dbReference type="ARBA" id="ARBA00006484"/>
    </source>
</evidence>
<dbReference type="SUPFAM" id="SSF51735">
    <property type="entry name" value="NAD(P)-binding Rossmann-fold domains"/>
    <property type="match status" value="1"/>
</dbReference>
<sequence>MSKAPAKKLTEEEKAAKHGALVVFGSGPGIGRNIAALFAEKGFSKIYLLSRNQERLQEDIDFVKNHAASASASASASSTPKVDGKADAETTTTSCKAIAVDLEDPGKVRAALAELDGRLHGKSLECVVFNAARVGGSKLMEWSAVNYEADLRISVVSMLMVAQWAMPQLVAAGKKEYYTPAFLVTSGGLYKNPFPAFFSLASCKAAQYNLLHSLHKEYGPKGVHCAALVVEGKVSEEAQVTTPKNIALEAWKLFEEPAPGELDATIQDPDYLEWVKKVEG</sequence>
<dbReference type="InterPro" id="IPR036291">
    <property type="entry name" value="NAD(P)-bd_dom_sf"/>
</dbReference>
<gene>
    <name evidence="3" type="ORF">SEPMUDRAFT_91691</name>
</gene>
<comment type="similarity">
    <text evidence="1">Belongs to the short-chain dehydrogenases/reductases (SDR) family.</text>
</comment>
<proteinExistence type="inferred from homology"/>
<evidence type="ECO:0000313" key="3">
    <source>
        <dbReference type="EMBL" id="EMF09204.1"/>
    </source>
</evidence>